<dbReference type="NCBIfam" id="TIGR00563">
    <property type="entry name" value="rsmB"/>
    <property type="match status" value="1"/>
</dbReference>
<dbReference type="SUPFAM" id="SSF53335">
    <property type="entry name" value="S-adenosyl-L-methionine-dependent methyltransferases"/>
    <property type="match status" value="1"/>
</dbReference>
<dbReference type="InterPro" id="IPR049560">
    <property type="entry name" value="MeTrfase_RsmB-F_NOP2_cat"/>
</dbReference>
<evidence type="ECO:0000256" key="13">
    <source>
        <dbReference type="ARBA" id="ARBA00047283"/>
    </source>
</evidence>
<evidence type="ECO:0000256" key="1">
    <source>
        <dbReference type="ARBA" id="ARBA00002724"/>
    </source>
</evidence>
<dbReference type="Pfam" id="PF22458">
    <property type="entry name" value="RsmF-B_ferredox"/>
    <property type="match status" value="1"/>
</dbReference>
<dbReference type="Gene3D" id="3.30.70.1170">
    <property type="entry name" value="Sun protein, domain 3"/>
    <property type="match status" value="1"/>
</dbReference>
<dbReference type="PANTHER" id="PTHR22807:SF61">
    <property type="entry name" value="NOL1_NOP2_SUN FAMILY PROTEIN _ ANTITERMINATION NUSB DOMAIN-CONTAINING PROTEIN"/>
    <property type="match status" value="1"/>
</dbReference>
<gene>
    <name evidence="16" type="ORF">Lysil_0143</name>
</gene>
<evidence type="ECO:0000256" key="8">
    <source>
        <dbReference type="ARBA" id="ARBA00022679"/>
    </source>
</evidence>
<dbReference type="SUPFAM" id="SSF48013">
    <property type="entry name" value="NusB-like"/>
    <property type="match status" value="1"/>
</dbReference>
<evidence type="ECO:0000256" key="14">
    <source>
        <dbReference type="PROSITE-ProRule" id="PRU01023"/>
    </source>
</evidence>
<dbReference type="InterPro" id="IPR035926">
    <property type="entry name" value="NusB-like_sf"/>
</dbReference>
<evidence type="ECO:0000256" key="4">
    <source>
        <dbReference type="ARBA" id="ARBA00012140"/>
    </source>
</evidence>
<sequence length="441" mass="48144">MRAVMRSDDARLDGARGAGVRADAARVLDAILHGGRSLKAELSAAQSRIEDSRDRALLEAVVMAVLRNRADYDATLQAWLPRPLGQRDNDLRVLLYVGLAQLDAMGLPAHAAVAATVDAARLMKRVHQAGMVNAVLRRATREPLVRADALAGWPQWLLQDLRADWPEDVEAILRASRIAPPMWLRVNRSKIDRESYAARLREQGLDPRMPDHPVDALLLETPVAMSALPGFDEGLVSVQDGSAQQLADAFTLKPGMCVLDACAAPGGKAAHLLEREPTLRLLALDVDARRLRRVREGLQRLGLQAARVAADATAIDEWWNGQPFDAILIDAPCSATGILRRQPDILLHRRAEDVAALVALQARMLDALWPTLAAGGTLVYATCSILQAENARQIEAFLARTADAELVALDATFGRDTGLGHQRLPGEGDMDGFFYARLRKR</sequence>
<dbReference type="InterPro" id="IPR054728">
    <property type="entry name" value="RsmB-like_ferredoxin"/>
</dbReference>
<feature type="domain" description="SAM-dependent MTase RsmB/NOP-type" evidence="15">
    <location>
        <begin position="172"/>
        <end position="441"/>
    </location>
</feature>
<keyword evidence="9 14" id="KW-0949">S-adenosyl-L-methionine</keyword>
<comment type="caution">
    <text evidence="16">The sequence shown here is derived from an EMBL/GenBank/DDBJ whole genome shotgun (WGS) entry which is preliminary data.</text>
</comment>
<dbReference type="GO" id="GO:0003723">
    <property type="term" value="F:RNA binding"/>
    <property type="evidence" value="ECO:0007669"/>
    <property type="project" value="UniProtKB-UniRule"/>
</dbReference>
<feature type="binding site" evidence="14">
    <location>
        <position position="311"/>
    </location>
    <ligand>
        <name>S-adenosyl-L-methionine</name>
        <dbReference type="ChEBI" id="CHEBI:59789"/>
    </ligand>
</feature>
<accession>A0A2K1Q0G0</accession>
<dbReference type="InterPro" id="IPR006027">
    <property type="entry name" value="NusB_RsmB_TIM44"/>
</dbReference>
<dbReference type="InterPro" id="IPR001678">
    <property type="entry name" value="MeTrfase_RsmB-F_NOP2_dom"/>
</dbReference>
<feature type="binding site" evidence="14">
    <location>
        <begin position="262"/>
        <end position="268"/>
    </location>
    <ligand>
        <name>S-adenosyl-L-methionine</name>
        <dbReference type="ChEBI" id="CHEBI:59789"/>
    </ligand>
</feature>
<dbReference type="PROSITE" id="PS01153">
    <property type="entry name" value="NOL1_NOP2_SUN"/>
    <property type="match status" value="1"/>
</dbReference>
<dbReference type="Gene3D" id="1.10.940.10">
    <property type="entry name" value="NusB-like"/>
    <property type="match status" value="1"/>
</dbReference>
<dbReference type="CDD" id="cd02440">
    <property type="entry name" value="AdoMet_MTases"/>
    <property type="match status" value="1"/>
</dbReference>
<dbReference type="Gene3D" id="3.40.50.150">
    <property type="entry name" value="Vaccinia Virus protein VP39"/>
    <property type="match status" value="1"/>
</dbReference>
<dbReference type="InterPro" id="IPR029063">
    <property type="entry name" value="SAM-dependent_MTases_sf"/>
</dbReference>
<keyword evidence="10 14" id="KW-0694">RNA-binding</keyword>
<evidence type="ECO:0000256" key="7">
    <source>
        <dbReference type="ARBA" id="ARBA00022603"/>
    </source>
</evidence>
<organism evidence="16 17">
    <name type="scientific">Solilutibacter silvestris</name>
    <dbReference type="NCBI Taxonomy" id="1645665"/>
    <lineage>
        <taxon>Bacteria</taxon>
        <taxon>Pseudomonadati</taxon>
        <taxon>Pseudomonadota</taxon>
        <taxon>Gammaproteobacteria</taxon>
        <taxon>Lysobacterales</taxon>
        <taxon>Lysobacteraceae</taxon>
        <taxon>Solilutibacter</taxon>
    </lineage>
</organism>
<evidence type="ECO:0000256" key="2">
    <source>
        <dbReference type="ARBA" id="ARBA00004496"/>
    </source>
</evidence>
<dbReference type="NCBIfam" id="NF008149">
    <property type="entry name" value="PRK10901.1"/>
    <property type="match status" value="1"/>
</dbReference>
<reference evidence="16 17" key="1">
    <citation type="submission" date="2017-08" db="EMBL/GenBank/DDBJ databases">
        <title>Lysobacter sylvestris genome.</title>
        <authorList>
            <person name="Zhang D.-C."/>
            <person name="Albuquerque L."/>
            <person name="Franca L."/>
            <person name="Froufe H.J.C."/>
            <person name="Barroso C."/>
            <person name="Egas C."/>
            <person name="Da Costa M."/>
            <person name="Margesin R."/>
        </authorList>
    </citation>
    <scope>NUCLEOTIDE SEQUENCE [LARGE SCALE GENOMIC DNA]</scope>
    <source>
        <strain evidence="16 17">AM20-91</strain>
    </source>
</reference>
<comment type="similarity">
    <text evidence="3 14">Belongs to the class I-like SAM-binding methyltransferase superfamily. RsmB/NOP family.</text>
</comment>
<name>A0A2K1Q0G0_9GAMM</name>
<evidence type="ECO:0000256" key="9">
    <source>
        <dbReference type="ARBA" id="ARBA00022691"/>
    </source>
</evidence>
<proteinExistence type="inferred from homology"/>
<dbReference type="InterPro" id="IPR023267">
    <property type="entry name" value="RCMT"/>
</dbReference>
<dbReference type="PANTHER" id="PTHR22807">
    <property type="entry name" value="NOP2 YEAST -RELATED NOL1/NOP2/FMU SUN DOMAIN-CONTAINING"/>
    <property type="match status" value="1"/>
</dbReference>
<keyword evidence="5" id="KW-0963">Cytoplasm</keyword>
<feature type="binding site" evidence="14">
    <location>
        <position position="330"/>
    </location>
    <ligand>
        <name>S-adenosyl-L-methionine</name>
        <dbReference type="ChEBI" id="CHEBI:59789"/>
    </ligand>
</feature>
<dbReference type="Pfam" id="PF01189">
    <property type="entry name" value="Methyltr_RsmB-F"/>
    <property type="match status" value="1"/>
</dbReference>
<evidence type="ECO:0000313" key="16">
    <source>
        <dbReference type="EMBL" id="PNS08514.1"/>
    </source>
</evidence>
<evidence type="ECO:0000256" key="12">
    <source>
        <dbReference type="ARBA" id="ARBA00031088"/>
    </source>
</evidence>
<dbReference type="InterPro" id="IPR004573">
    <property type="entry name" value="rRNA_ssu_MeTfrase_B"/>
</dbReference>
<evidence type="ECO:0000256" key="11">
    <source>
        <dbReference type="ARBA" id="ARBA00030399"/>
    </source>
</evidence>
<dbReference type="GO" id="GO:0005829">
    <property type="term" value="C:cytosol"/>
    <property type="evidence" value="ECO:0007669"/>
    <property type="project" value="TreeGrafter"/>
</dbReference>
<dbReference type="GO" id="GO:0070475">
    <property type="term" value="P:rRNA base methylation"/>
    <property type="evidence" value="ECO:0007669"/>
    <property type="project" value="TreeGrafter"/>
</dbReference>
<dbReference type="GO" id="GO:0006355">
    <property type="term" value="P:regulation of DNA-templated transcription"/>
    <property type="evidence" value="ECO:0007669"/>
    <property type="project" value="InterPro"/>
</dbReference>
<dbReference type="AlphaFoldDB" id="A0A2K1Q0G0"/>
<evidence type="ECO:0000256" key="10">
    <source>
        <dbReference type="ARBA" id="ARBA00022884"/>
    </source>
</evidence>
<evidence type="ECO:0000313" key="17">
    <source>
        <dbReference type="Proteomes" id="UP000236220"/>
    </source>
</evidence>
<evidence type="ECO:0000256" key="3">
    <source>
        <dbReference type="ARBA" id="ARBA00007494"/>
    </source>
</evidence>
<dbReference type="Proteomes" id="UP000236220">
    <property type="component" value="Unassembled WGS sequence"/>
</dbReference>
<comment type="subcellular location">
    <subcellularLocation>
        <location evidence="2">Cytoplasm</location>
    </subcellularLocation>
</comment>
<comment type="function">
    <text evidence="1">Specifically methylates the cytosine at position 967 (m5C967) of 16S rRNA.</text>
</comment>
<keyword evidence="7 14" id="KW-0489">Methyltransferase</keyword>
<evidence type="ECO:0000259" key="15">
    <source>
        <dbReference type="PROSITE" id="PS51686"/>
    </source>
</evidence>
<dbReference type="FunFam" id="3.40.50.150:FF:000022">
    <property type="entry name" value="Ribosomal RNA small subunit methyltransferase B"/>
    <property type="match status" value="1"/>
</dbReference>
<protein>
    <recommendedName>
        <fullName evidence="4">16S rRNA (cytosine(967)-C(5))-methyltransferase</fullName>
        <ecNumber evidence="4">2.1.1.176</ecNumber>
    </recommendedName>
    <alternativeName>
        <fullName evidence="11">16S rRNA m5C967 methyltransferase</fullName>
    </alternativeName>
    <alternativeName>
        <fullName evidence="12">rRNA (cytosine-C(5)-)-methyltransferase RsmB</fullName>
    </alternativeName>
</protein>
<feature type="active site" description="Nucleophile" evidence="14">
    <location>
        <position position="383"/>
    </location>
</feature>
<comment type="catalytic activity">
    <reaction evidence="13">
        <text>cytidine(967) in 16S rRNA + S-adenosyl-L-methionine = 5-methylcytidine(967) in 16S rRNA + S-adenosyl-L-homocysteine + H(+)</text>
        <dbReference type="Rhea" id="RHEA:42748"/>
        <dbReference type="Rhea" id="RHEA-COMP:10219"/>
        <dbReference type="Rhea" id="RHEA-COMP:10220"/>
        <dbReference type="ChEBI" id="CHEBI:15378"/>
        <dbReference type="ChEBI" id="CHEBI:57856"/>
        <dbReference type="ChEBI" id="CHEBI:59789"/>
        <dbReference type="ChEBI" id="CHEBI:74483"/>
        <dbReference type="ChEBI" id="CHEBI:82748"/>
        <dbReference type="EC" id="2.1.1.176"/>
    </reaction>
</comment>
<evidence type="ECO:0000256" key="6">
    <source>
        <dbReference type="ARBA" id="ARBA00022552"/>
    </source>
</evidence>
<dbReference type="InterPro" id="IPR018314">
    <property type="entry name" value="RsmB/NOL1/NOP2-like_CS"/>
</dbReference>
<keyword evidence="8 14" id="KW-0808">Transferase</keyword>
<feature type="binding site" evidence="14">
    <location>
        <position position="285"/>
    </location>
    <ligand>
        <name>S-adenosyl-L-methionine</name>
        <dbReference type="ChEBI" id="CHEBI:59789"/>
    </ligand>
</feature>
<dbReference type="PRINTS" id="PR02008">
    <property type="entry name" value="RCMTFAMILY"/>
</dbReference>
<evidence type="ECO:0000256" key="5">
    <source>
        <dbReference type="ARBA" id="ARBA00022490"/>
    </source>
</evidence>
<dbReference type="EC" id="2.1.1.176" evidence="4"/>
<dbReference type="Pfam" id="PF01029">
    <property type="entry name" value="NusB"/>
    <property type="match status" value="1"/>
</dbReference>
<keyword evidence="6" id="KW-0698">rRNA processing</keyword>
<keyword evidence="17" id="KW-1185">Reference proteome</keyword>
<dbReference type="EMBL" id="NPZB01000001">
    <property type="protein sequence ID" value="PNS08514.1"/>
    <property type="molecule type" value="Genomic_DNA"/>
</dbReference>
<dbReference type="GO" id="GO:0009383">
    <property type="term" value="F:rRNA (cytosine-C5-)-methyltransferase activity"/>
    <property type="evidence" value="ECO:0007669"/>
    <property type="project" value="TreeGrafter"/>
</dbReference>
<dbReference type="PROSITE" id="PS51686">
    <property type="entry name" value="SAM_MT_RSMB_NOP"/>
    <property type="match status" value="1"/>
</dbReference>
<dbReference type="FunFam" id="3.30.70.1170:FF:000002">
    <property type="entry name" value="Ribosomal RNA small subunit methyltransferase B"/>
    <property type="match status" value="1"/>
</dbReference>